<dbReference type="InterPro" id="IPR000160">
    <property type="entry name" value="GGDEF_dom"/>
</dbReference>
<feature type="transmembrane region" description="Helical" evidence="5">
    <location>
        <begin position="12"/>
        <end position="32"/>
    </location>
</feature>
<evidence type="ECO:0000259" key="6">
    <source>
        <dbReference type="PROSITE" id="PS50887"/>
    </source>
</evidence>
<dbReference type="Pfam" id="PF00990">
    <property type="entry name" value="GGDEF"/>
    <property type="match status" value="1"/>
</dbReference>
<dbReference type="PANTHER" id="PTHR45138">
    <property type="entry name" value="REGULATORY COMPONENTS OF SENSORY TRANSDUCTION SYSTEM"/>
    <property type="match status" value="1"/>
</dbReference>
<dbReference type="InterPro" id="IPR029787">
    <property type="entry name" value="Nucleotide_cyclase"/>
</dbReference>
<comment type="pathway">
    <text evidence="2">Purine metabolism; 3',5'-cyclic di-GMP biosynthesis.</text>
</comment>
<reference evidence="7 8" key="1">
    <citation type="submission" date="2016-10" db="EMBL/GenBank/DDBJ databases">
        <authorList>
            <person name="de Groot N.N."/>
        </authorList>
    </citation>
    <scope>NUCLEOTIDE SEQUENCE [LARGE SCALE GENOMIC DNA]</scope>
    <source>
        <strain evidence="7 8">ATCC 29281</strain>
    </source>
</reference>
<dbReference type="STRING" id="71657.SAMN02982996_01501"/>
<evidence type="ECO:0000256" key="5">
    <source>
        <dbReference type="SAM" id="Phobius"/>
    </source>
</evidence>
<dbReference type="CDD" id="cd18774">
    <property type="entry name" value="PDC2_HK_sensor"/>
    <property type="match status" value="1"/>
</dbReference>
<dbReference type="EMBL" id="FNQS01000004">
    <property type="protein sequence ID" value="SEA37942.1"/>
    <property type="molecule type" value="Genomic_DNA"/>
</dbReference>
<gene>
    <name evidence="7" type="ORF">SAMN02982996_01501</name>
</gene>
<dbReference type="PROSITE" id="PS50887">
    <property type="entry name" value="GGDEF"/>
    <property type="match status" value="1"/>
</dbReference>
<dbReference type="EC" id="2.7.7.65" evidence="3"/>
<dbReference type="PANTHER" id="PTHR45138:SF9">
    <property type="entry name" value="DIGUANYLATE CYCLASE DGCM-RELATED"/>
    <property type="match status" value="1"/>
</dbReference>
<accession>A0A1H4AQE3</accession>
<sequence length="529" mass="58744">MKIKKIFQINLRGLILSISIASMLVTLTNGYLSIYNVYKELFANQLSKINIDYSSRLAASIENTLSASKKQMTYSASFISKYFPDTSQIQAETDRIYQLSQNFNSVIIVDDNNNLVAFSPESNVVEVNKLVADTGHTPQSPDNVAASLPYKTDENDYAIALSAPITNEQGVHLGDIRSAIHLTKLRIMDEFTPLNNDRSMVYIIDNEGNIIYHYQNKEPLGERINDRQLKQATASQDTGSFMMPDEQGNLVLAGFAKVHKTGWTVITLQSSAVTDKALNNIMYSVLKEATPVALLTLLVLTIFAVSIARPLRQLAMSASRMSEQGAISQIRAVPSWYMEAARLKDAILLGTMMLHKRIGRLSSEAHTDPLTGLLNRRGLQEGLEMVMLEKKSVSVVVIDIDNFKQVNDTYGHDIGDEVIRQLGQQMRSNARKMDIMCRTGGEEFLMLLPGTDIHIASIIAERLRKSVERMIFPMCRHITVSLGVTSFTPKQCPLDTAVKTADNALYKAKNTGRNRVVVEYIAGGSVAPL</sequence>
<dbReference type="FunFam" id="3.30.70.270:FF:000001">
    <property type="entry name" value="Diguanylate cyclase domain protein"/>
    <property type="match status" value="1"/>
</dbReference>
<protein>
    <recommendedName>
        <fullName evidence="3">diguanylate cyclase</fullName>
        <ecNumber evidence="3">2.7.7.65</ecNumber>
    </recommendedName>
</protein>
<keyword evidence="5" id="KW-1133">Transmembrane helix</keyword>
<proteinExistence type="predicted"/>
<evidence type="ECO:0000313" key="7">
    <source>
        <dbReference type="EMBL" id="SEA37942.1"/>
    </source>
</evidence>
<evidence type="ECO:0000313" key="8">
    <source>
        <dbReference type="Proteomes" id="UP000187280"/>
    </source>
</evidence>
<name>A0A1H4AQE3_9GAMM</name>
<evidence type="ECO:0000256" key="4">
    <source>
        <dbReference type="ARBA" id="ARBA00034247"/>
    </source>
</evidence>
<keyword evidence="5" id="KW-0812">Transmembrane</keyword>
<dbReference type="CDD" id="cd01949">
    <property type="entry name" value="GGDEF"/>
    <property type="match status" value="1"/>
</dbReference>
<feature type="transmembrane region" description="Helical" evidence="5">
    <location>
        <begin position="292"/>
        <end position="311"/>
    </location>
</feature>
<dbReference type="Proteomes" id="UP000187280">
    <property type="component" value="Unassembled WGS sequence"/>
</dbReference>
<keyword evidence="8" id="KW-1185">Reference proteome</keyword>
<keyword evidence="5" id="KW-0472">Membrane</keyword>
<dbReference type="Gene3D" id="3.30.70.270">
    <property type="match status" value="1"/>
</dbReference>
<dbReference type="AlphaFoldDB" id="A0A1H4AQE3"/>
<evidence type="ECO:0000256" key="2">
    <source>
        <dbReference type="ARBA" id="ARBA00004665"/>
    </source>
</evidence>
<dbReference type="Gene3D" id="3.30.450.20">
    <property type="entry name" value="PAS domain"/>
    <property type="match status" value="1"/>
</dbReference>
<dbReference type="GO" id="GO:0052621">
    <property type="term" value="F:diguanylate cyclase activity"/>
    <property type="evidence" value="ECO:0007669"/>
    <property type="project" value="UniProtKB-EC"/>
</dbReference>
<evidence type="ECO:0000256" key="3">
    <source>
        <dbReference type="ARBA" id="ARBA00012528"/>
    </source>
</evidence>
<dbReference type="SUPFAM" id="SSF55073">
    <property type="entry name" value="Nucleotide cyclase"/>
    <property type="match status" value="1"/>
</dbReference>
<dbReference type="InterPro" id="IPR043128">
    <property type="entry name" value="Rev_trsase/Diguanyl_cyclase"/>
</dbReference>
<dbReference type="InterPro" id="IPR050469">
    <property type="entry name" value="Diguanylate_Cyclase"/>
</dbReference>
<dbReference type="eggNOG" id="COG3706">
    <property type="taxonomic scope" value="Bacteria"/>
</dbReference>
<dbReference type="SMART" id="SM00267">
    <property type="entry name" value="GGDEF"/>
    <property type="match status" value="1"/>
</dbReference>
<comment type="cofactor">
    <cofactor evidence="1">
        <name>Mg(2+)</name>
        <dbReference type="ChEBI" id="CHEBI:18420"/>
    </cofactor>
</comment>
<comment type="catalytic activity">
    <reaction evidence="4">
        <text>2 GTP = 3',3'-c-di-GMP + 2 diphosphate</text>
        <dbReference type="Rhea" id="RHEA:24898"/>
        <dbReference type="ChEBI" id="CHEBI:33019"/>
        <dbReference type="ChEBI" id="CHEBI:37565"/>
        <dbReference type="ChEBI" id="CHEBI:58805"/>
        <dbReference type="EC" id="2.7.7.65"/>
    </reaction>
</comment>
<evidence type="ECO:0000256" key="1">
    <source>
        <dbReference type="ARBA" id="ARBA00001946"/>
    </source>
</evidence>
<dbReference type="NCBIfam" id="TIGR00254">
    <property type="entry name" value="GGDEF"/>
    <property type="match status" value="1"/>
</dbReference>
<organism evidence="7 8">
    <name type="scientific">Lonsdalea quercina</name>
    <dbReference type="NCBI Taxonomy" id="71657"/>
    <lineage>
        <taxon>Bacteria</taxon>
        <taxon>Pseudomonadati</taxon>
        <taxon>Pseudomonadota</taxon>
        <taxon>Gammaproteobacteria</taxon>
        <taxon>Enterobacterales</taxon>
        <taxon>Pectobacteriaceae</taxon>
        <taxon>Lonsdalea</taxon>
    </lineage>
</organism>
<feature type="domain" description="GGDEF" evidence="6">
    <location>
        <begin position="391"/>
        <end position="521"/>
    </location>
</feature>